<evidence type="ECO:0000256" key="9">
    <source>
        <dbReference type="ARBA" id="ARBA00023273"/>
    </source>
</evidence>
<evidence type="ECO:0000256" key="4">
    <source>
        <dbReference type="ARBA" id="ARBA00022490"/>
    </source>
</evidence>
<feature type="compositionally biased region" description="Polar residues" evidence="11">
    <location>
        <begin position="277"/>
        <end position="306"/>
    </location>
</feature>
<dbReference type="PANTHER" id="PTHR44390">
    <property type="entry name" value="CENTROSOMAL PROTEIN OF 41 KDA"/>
    <property type="match status" value="1"/>
</dbReference>
<evidence type="ECO:0000313" key="14">
    <source>
        <dbReference type="Proteomes" id="UP001381693"/>
    </source>
</evidence>
<dbReference type="Proteomes" id="UP001381693">
    <property type="component" value="Unassembled WGS sequence"/>
</dbReference>
<evidence type="ECO:0000256" key="11">
    <source>
        <dbReference type="SAM" id="MobiDB-lite"/>
    </source>
</evidence>
<dbReference type="Pfam" id="PF00581">
    <property type="entry name" value="Rhodanese"/>
    <property type="match status" value="1"/>
</dbReference>
<reference evidence="13 14" key="1">
    <citation type="submission" date="2023-11" db="EMBL/GenBank/DDBJ databases">
        <title>Halocaridina rubra genome assembly.</title>
        <authorList>
            <person name="Smith C."/>
        </authorList>
    </citation>
    <scope>NUCLEOTIDE SEQUENCE [LARGE SCALE GENOMIC DNA]</scope>
    <source>
        <strain evidence="13">EP-1</strain>
        <tissue evidence="13">Whole</tissue>
    </source>
</reference>
<organism evidence="13 14">
    <name type="scientific">Halocaridina rubra</name>
    <name type="common">Hawaiian red shrimp</name>
    <dbReference type="NCBI Taxonomy" id="373956"/>
    <lineage>
        <taxon>Eukaryota</taxon>
        <taxon>Metazoa</taxon>
        <taxon>Ecdysozoa</taxon>
        <taxon>Arthropoda</taxon>
        <taxon>Crustacea</taxon>
        <taxon>Multicrustacea</taxon>
        <taxon>Malacostraca</taxon>
        <taxon>Eumalacostraca</taxon>
        <taxon>Eucarida</taxon>
        <taxon>Decapoda</taxon>
        <taxon>Pleocyemata</taxon>
        <taxon>Caridea</taxon>
        <taxon>Atyoidea</taxon>
        <taxon>Atyidae</taxon>
        <taxon>Halocaridina</taxon>
    </lineage>
</organism>
<comment type="caution">
    <text evidence="13">The sequence shown here is derived from an EMBL/GenBank/DDBJ whole genome shotgun (WGS) entry which is preliminary data.</text>
</comment>
<evidence type="ECO:0000256" key="6">
    <source>
        <dbReference type="ARBA" id="ARBA00022927"/>
    </source>
</evidence>
<evidence type="ECO:0000256" key="7">
    <source>
        <dbReference type="ARBA" id="ARBA00023069"/>
    </source>
</evidence>
<sequence>MHSKKFIVSGTASVNALKKYSVSDRGILDKRIKVNPRYAGVRSRTNTGFNTHRRQELEHEIRKYYKVRNDEVFRRIPLADLLQLMVAHAEDSRFVESYQYATEAESNGTEVPIKYRDEVETVVHKMTQFQIENKPKPPDCPYVIIDVRPCHEYQEAHLATAVCHPYSKMSRAVGWESQDMLMYKNHPEFIIVIYDDCEDIAPEVAATLQHRGYENVFLLSGGLRLAKDKFGSPLVTNDCSTTLKQEVVDAIARQLSHTVLPPLSMADASDWWAATSKLPNSAQPSDNEVLPNPSTASTGRQTSRSQLKSRDGQPVPPWR</sequence>
<feature type="domain" description="Rhodanese" evidence="12">
    <location>
        <begin position="138"/>
        <end position="235"/>
    </location>
</feature>
<name>A0AAN8ZXM3_HALRR</name>
<keyword evidence="9" id="KW-0966">Cell projection</keyword>
<dbReference type="Gene3D" id="3.40.250.10">
    <property type="entry name" value="Rhodanese-like domain"/>
    <property type="match status" value="1"/>
</dbReference>
<dbReference type="GO" id="GO:0005813">
    <property type="term" value="C:centrosome"/>
    <property type="evidence" value="ECO:0007669"/>
    <property type="project" value="UniProtKB-SubCell"/>
</dbReference>
<feature type="region of interest" description="Disordered" evidence="11">
    <location>
        <begin position="277"/>
        <end position="319"/>
    </location>
</feature>
<dbReference type="GO" id="GO:0060271">
    <property type="term" value="P:cilium assembly"/>
    <property type="evidence" value="ECO:0007669"/>
    <property type="project" value="TreeGrafter"/>
</dbReference>
<evidence type="ECO:0000256" key="10">
    <source>
        <dbReference type="ARBA" id="ARBA00038465"/>
    </source>
</evidence>
<keyword evidence="3" id="KW-0813">Transport</keyword>
<keyword evidence="4" id="KW-0963">Cytoplasm</keyword>
<comment type="similarity">
    <text evidence="10">Belongs to the CEP41 family.</text>
</comment>
<dbReference type="GO" id="GO:0015031">
    <property type="term" value="P:protein transport"/>
    <property type="evidence" value="ECO:0007669"/>
    <property type="project" value="UniProtKB-KW"/>
</dbReference>
<dbReference type="AlphaFoldDB" id="A0AAN8ZXM3"/>
<dbReference type="PROSITE" id="PS50206">
    <property type="entry name" value="RHODANESE_3"/>
    <property type="match status" value="1"/>
</dbReference>
<gene>
    <name evidence="13" type="primary">CEP41</name>
    <name evidence="13" type="ORF">SK128_012428</name>
</gene>
<dbReference type="PANTHER" id="PTHR44390:SF1">
    <property type="entry name" value="CENTROSOMAL PROTEIN OF 41 KDA"/>
    <property type="match status" value="1"/>
</dbReference>
<accession>A0AAN8ZXM3</accession>
<dbReference type="InterPro" id="IPR036873">
    <property type="entry name" value="Rhodanese-like_dom_sf"/>
</dbReference>
<keyword evidence="7" id="KW-0969">Cilium</keyword>
<dbReference type="GO" id="GO:0036064">
    <property type="term" value="C:ciliary basal body"/>
    <property type="evidence" value="ECO:0007669"/>
    <property type="project" value="TreeGrafter"/>
</dbReference>
<dbReference type="InterPro" id="IPR001763">
    <property type="entry name" value="Rhodanese-like_dom"/>
</dbReference>
<evidence type="ECO:0000256" key="5">
    <source>
        <dbReference type="ARBA" id="ARBA00022794"/>
    </source>
</evidence>
<dbReference type="SUPFAM" id="SSF52821">
    <property type="entry name" value="Rhodanese/Cell cycle control phosphatase"/>
    <property type="match status" value="1"/>
</dbReference>
<evidence type="ECO:0000313" key="13">
    <source>
        <dbReference type="EMBL" id="KAK7067179.1"/>
    </source>
</evidence>
<dbReference type="CDD" id="cd00158">
    <property type="entry name" value="RHOD"/>
    <property type="match status" value="1"/>
</dbReference>
<evidence type="ECO:0000256" key="3">
    <source>
        <dbReference type="ARBA" id="ARBA00022448"/>
    </source>
</evidence>
<evidence type="ECO:0000256" key="2">
    <source>
        <dbReference type="ARBA" id="ARBA00004300"/>
    </source>
</evidence>
<keyword evidence="8" id="KW-0206">Cytoskeleton</keyword>
<dbReference type="EMBL" id="JAXCGZ010018905">
    <property type="protein sequence ID" value="KAK7067179.1"/>
    <property type="molecule type" value="Genomic_DNA"/>
</dbReference>
<keyword evidence="14" id="KW-1185">Reference proteome</keyword>
<evidence type="ECO:0000259" key="12">
    <source>
        <dbReference type="PROSITE" id="PS50206"/>
    </source>
</evidence>
<dbReference type="SMART" id="SM00450">
    <property type="entry name" value="RHOD"/>
    <property type="match status" value="1"/>
</dbReference>
<protein>
    <submittedName>
        <fullName evidence="13">Centrosomal protein of 41 kDa</fullName>
    </submittedName>
</protein>
<evidence type="ECO:0000256" key="1">
    <source>
        <dbReference type="ARBA" id="ARBA00004120"/>
    </source>
</evidence>
<keyword evidence="5" id="KW-0970">Cilium biogenesis/degradation</keyword>
<comment type="subcellular location">
    <subcellularLocation>
        <location evidence="1">Cytoplasm</location>
        <location evidence="1">Cytoskeleton</location>
        <location evidence="1">Cilium basal body</location>
    </subcellularLocation>
    <subcellularLocation>
        <location evidence="2">Cytoplasm</location>
        <location evidence="2">Cytoskeleton</location>
        <location evidence="2">Microtubule organizing center</location>
        <location evidence="2">Centrosome</location>
    </subcellularLocation>
</comment>
<dbReference type="InterPro" id="IPR051889">
    <property type="entry name" value="CEP41"/>
</dbReference>
<proteinExistence type="inferred from homology"/>
<evidence type="ECO:0000256" key="8">
    <source>
        <dbReference type="ARBA" id="ARBA00023212"/>
    </source>
</evidence>
<keyword evidence="6" id="KW-0653">Protein transport</keyword>